<dbReference type="SUPFAM" id="SSF88946">
    <property type="entry name" value="Sigma2 domain of RNA polymerase sigma factors"/>
    <property type="match status" value="1"/>
</dbReference>
<evidence type="ECO:0000259" key="2">
    <source>
        <dbReference type="Pfam" id="PF20239"/>
    </source>
</evidence>
<evidence type="ECO:0000259" key="1">
    <source>
        <dbReference type="Pfam" id="PF04542"/>
    </source>
</evidence>
<dbReference type="Gene3D" id="1.10.1740.10">
    <property type="match status" value="1"/>
</dbReference>
<dbReference type="EMBL" id="CP063845">
    <property type="protein sequence ID" value="UFP96290.1"/>
    <property type="molecule type" value="Genomic_DNA"/>
</dbReference>
<proteinExistence type="predicted"/>
<feature type="domain" description="DUF6596" evidence="2">
    <location>
        <begin position="179"/>
        <end position="280"/>
    </location>
</feature>
<dbReference type="Pfam" id="PF04542">
    <property type="entry name" value="Sigma70_r2"/>
    <property type="match status" value="1"/>
</dbReference>
<organism evidence="3 4">
    <name type="scientific">Gloeobacter morelensis MG652769</name>
    <dbReference type="NCBI Taxonomy" id="2781736"/>
    <lineage>
        <taxon>Bacteria</taxon>
        <taxon>Bacillati</taxon>
        <taxon>Cyanobacteriota</taxon>
        <taxon>Cyanophyceae</taxon>
        <taxon>Gloeobacterales</taxon>
        <taxon>Gloeobacteraceae</taxon>
        <taxon>Gloeobacter</taxon>
        <taxon>Gloeobacter morelensis</taxon>
    </lineage>
</organism>
<evidence type="ECO:0000313" key="4">
    <source>
        <dbReference type="Proteomes" id="UP001054846"/>
    </source>
</evidence>
<dbReference type="InterPro" id="IPR013325">
    <property type="entry name" value="RNA_pol_sigma_r2"/>
</dbReference>
<dbReference type="Proteomes" id="UP001054846">
    <property type="component" value="Chromosome"/>
</dbReference>
<dbReference type="InterPro" id="IPR046531">
    <property type="entry name" value="DUF6596"/>
</dbReference>
<dbReference type="PANTHER" id="PTHR47756">
    <property type="entry name" value="BLL6612 PROTEIN-RELATED"/>
    <property type="match status" value="1"/>
</dbReference>
<accession>A0ABY3PRD6</accession>
<dbReference type="Pfam" id="PF20239">
    <property type="entry name" value="DUF6596"/>
    <property type="match status" value="1"/>
</dbReference>
<reference evidence="3 4" key="1">
    <citation type="journal article" date="2021" name="Genome Biol. Evol.">
        <title>Complete Genome Sequencing of a Novel Gloeobacter Species from a Waterfall Cave in Mexico.</title>
        <authorList>
            <person name="Saw J.H."/>
            <person name="Cardona T."/>
            <person name="Montejano G."/>
        </authorList>
    </citation>
    <scope>NUCLEOTIDE SEQUENCE [LARGE SCALE GENOMIC DNA]</scope>
    <source>
        <strain evidence="3">MG652769</strain>
    </source>
</reference>
<name>A0ABY3PRD6_9CYAN</name>
<dbReference type="RefSeq" id="WP_230843534.1">
    <property type="nucleotide sequence ID" value="NZ_CP063845.1"/>
</dbReference>
<dbReference type="InterPro" id="IPR007627">
    <property type="entry name" value="RNA_pol_sigma70_r2"/>
</dbReference>
<protein>
    <submittedName>
        <fullName evidence="3">RNA polymerase subunit sigma-70</fullName>
    </submittedName>
</protein>
<sequence length="420" mass="45711">MVNPFQTVEFVARTSYGRLVAYLAVRSRDLTAAEDALGDAFRAALETWPRDGVPHKPEAWLLAVARRRLIDEARRARVRADAAPALWQLAEQAQADSERDAFPDDRLKLLFICAHPAIAAGARTPLMLQTVLGLDAVRIAGAFLVAPAAMGQRLVRAKAKIRDAAIAFAVPKPRELPARLDSVMEAIYAAYGTGWEDVAGTDPRRRGLAAEAIWLSRLLVGLMPEEPEARGLLALMLHCEARRGARRNPGGAYVPLLEQDVTLWSHSMVEEAEQELARAATHRSIGRYQLEAAIQSVHAQRAVTGRTDWQAVALLYEHLVALTPALGAQVSRAAALAQVSGPAAGLAALEAVAPELTVTYQPYWAVRAHLLARLDRRVEAQEAYTRAIGLSEDTHVRQFLVKELGSVSGSAAVLSNHILR</sequence>
<evidence type="ECO:0000313" key="3">
    <source>
        <dbReference type="EMBL" id="UFP96290.1"/>
    </source>
</evidence>
<feature type="domain" description="RNA polymerase sigma-70 region 2" evidence="1">
    <location>
        <begin position="15"/>
        <end position="77"/>
    </location>
</feature>
<keyword evidence="4" id="KW-1185">Reference proteome</keyword>
<dbReference type="PANTHER" id="PTHR47756:SF2">
    <property type="entry name" value="BLL6612 PROTEIN"/>
    <property type="match status" value="1"/>
</dbReference>
<gene>
    <name evidence="3" type="ORF">ISF26_08810</name>
</gene>